<dbReference type="CDD" id="cd02440">
    <property type="entry name" value="AdoMet_MTases"/>
    <property type="match status" value="1"/>
</dbReference>
<dbReference type="GO" id="GO:0005634">
    <property type="term" value="C:nucleus"/>
    <property type="evidence" value="ECO:0007669"/>
    <property type="project" value="UniProtKB-SubCell"/>
</dbReference>
<evidence type="ECO:0000256" key="2">
    <source>
        <dbReference type="ARBA" id="ARBA00006149"/>
    </source>
</evidence>
<keyword evidence="5" id="KW-0949">S-adenosyl-L-methionine</keyword>
<evidence type="ECO:0000313" key="8">
    <source>
        <dbReference type="EMBL" id="NDV36494.1"/>
    </source>
</evidence>
<evidence type="ECO:0000256" key="6">
    <source>
        <dbReference type="ARBA" id="ARBA00023242"/>
    </source>
</evidence>
<dbReference type="InterPro" id="IPR004557">
    <property type="entry name" value="PrmC-related"/>
</dbReference>
<dbReference type="GO" id="GO:0003676">
    <property type="term" value="F:nucleic acid binding"/>
    <property type="evidence" value="ECO:0007669"/>
    <property type="project" value="InterPro"/>
</dbReference>
<evidence type="ECO:0000256" key="3">
    <source>
        <dbReference type="ARBA" id="ARBA00022603"/>
    </source>
</evidence>
<dbReference type="InterPro" id="IPR007848">
    <property type="entry name" value="Small_mtfrase_dom"/>
</dbReference>
<sequence>MGTPSLEHLSKEDWENVYEPSDDTFIFLDALEKEQQYLLLKNPKIVLEIGSGSGCIISFVAKMLGPSRMYIATDINIRAAQATSRTAQQNKVNIHVIRTNFADAIHSKLRGHIELAVFNPPYVPTEADELGKTDIMASWAGGLDGREVIDQFIPVISDLMAEGGCFYIHLIAENKPKQVIKLMEQHHFKSEGLILKRRAANELLHIYKFIKLKTQ</sequence>
<evidence type="ECO:0000256" key="5">
    <source>
        <dbReference type="ARBA" id="ARBA00022691"/>
    </source>
</evidence>
<accession>A0A6B2LHP5</accession>
<evidence type="ECO:0000256" key="1">
    <source>
        <dbReference type="ARBA" id="ARBA00004123"/>
    </source>
</evidence>
<dbReference type="InterPro" id="IPR002052">
    <property type="entry name" value="DNA_methylase_N6_adenine_CS"/>
</dbReference>
<keyword evidence="3" id="KW-0489">Methyltransferase</keyword>
<dbReference type="Gene3D" id="3.40.50.150">
    <property type="entry name" value="Vaccinia Virus protein VP39"/>
    <property type="match status" value="1"/>
</dbReference>
<reference evidence="8" key="1">
    <citation type="journal article" date="2020" name="J. Eukaryot. Microbiol.">
        <title>De novo Sequencing, Assembly and Annotation of the Transcriptome for the Free-Living Testate Amoeba Arcella intermedia.</title>
        <authorList>
            <person name="Ribeiro G.M."/>
            <person name="Porfirio-Sousa A.L."/>
            <person name="Maurer-Alcala X.X."/>
            <person name="Katz L.A."/>
            <person name="Lahr D.J.G."/>
        </authorList>
    </citation>
    <scope>NUCLEOTIDE SEQUENCE</scope>
</reference>
<dbReference type="InterPro" id="IPR052190">
    <property type="entry name" value="Euk-Arch_PrmC-MTase"/>
</dbReference>
<organism evidence="8">
    <name type="scientific">Arcella intermedia</name>
    <dbReference type="NCBI Taxonomy" id="1963864"/>
    <lineage>
        <taxon>Eukaryota</taxon>
        <taxon>Amoebozoa</taxon>
        <taxon>Tubulinea</taxon>
        <taxon>Elardia</taxon>
        <taxon>Arcellinida</taxon>
        <taxon>Sphaerothecina</taxon>
        <taxon>Arcellidae</taxon>
        <taxon>Arcella</taxon>
    </lineage>
</organism>
<dbReference type="PANTHER" id="PTHR45875">
    <property type="entry name" value="METHYLTRANSFERASE N6AMT1"/>
    <property type="match status" value="1"/>
</dbReference>
<feature type="domain" description="Methyltransferase small" evidence="7">
    <location>
        <begin position="42"/>
        <end position="127"/>
    </location>
</feature>
<dbReference type="GO" id="GO:0008757">
    <property type="term" value="F:S-adenosylmethionine-dependent methyltransferase activity"/>
    <property type="evidence" value="ECO:0007669"/>
    <property type="project" value="TreeGrafter"/>
</dbReference>
<comment type="subcellular location">
    <subcellularLocation>
        <location evidence="1">Nucleus</location>
    </subcellularLocation>
</comment>
<dbReference type="AlphaFoldDB" id="A0A6B2LHP5"/>
<dbReference type="GO" id="GO:0008276">
    <property type="term" value="F:protein methyltransferase activity"/>
    <property type="evidence" value="ECO:0007669"/>
    <property type="project" value="TreeGrafter"/>
</dbReference>
<keyword evidence="6" id="KW-0539">Nucleus</keyword>
<keyword evidence="4" id="KW-0808">Transferase</keyword>
<name>A0A6B2LHP5_9EUKA</name>
<dbReference type="EMBL" id="GIBP01007525">
    <property type="protein sequence ID" value="NDV36494.1"/>
    <property type="molecule type" value="Transcribed_RNA"/>
</dbReference>
<comment type="similarity">
    <text evidence="2">Belongs to the eukaryotic/archaeal PrmC-related family.</text>
</comment>
<dbReference type="FunFam" id="3.40.50.150:FF:000077">
    <property type="entry name" value="HemK methyltransferase family member 2"/>
    <property type="match status" value="1"/>
</dbReference>
<dbReference type="Pfam" id="PF05175">
    <property type="entry name" value="MTS"/>
    <property type="match status" value="1"/>
</dbReference>
<dbReference type="NCBIfam" id="TIGR00537">
    <property type="entry name" value="hemK_rel_arch"/>
    <property type="match status" value="1"/>
</dbReference>
<evidence type="ECO:0000259" key="7">
    <source>
        <dbReference type="Pfam" id="PF05175"/>
    </source>
</evidence>
<proteinExistence type="inferred from homology"/>
<dbReference type="PROSITE" id="PS00092">
    <property type="entry name" value="N6_MTASE"/>
    <property type="match status" value="1"/>
</dbReference>
<dbReference type="PANTHER" id="PTHR45875:SF1">
    <property type="entry name" value="METHYLTRANSFERASE N6AMT1"/>
    <property type="match status" value="1"/>
</dbReference>
<protein>
    <recommendedName>
        <fullName evidence="7">Methyltransferase small domain-containing protein</fullName>
    </recommendedName>
</protein>
<evidence type="ECO:0000256" key="4">
    <source>
        <dbReference type="ARBA" id="ARBA00022679"/>
    </source>
</evidence>
<dbReference type="InterPro" id="IPR029063">
    <property type="entry name" value="SAM-dependent_MTases_sf"/>
</dbReference>
<dbReference type="SUPFAM" id="SSF53335">
    <property type="entry name" value="S-adenosyl-L-methionine-dependent methyltransferases"/>
    <property type="match status" value="1"/>
</dbReference>
<dbReference type="GO" id="GO:0032259">
    <property type="term" value="P:methylation"/>
    <property type="evidence" value="ECO:0007669"/>
    <property type="project" value="UniProtKB-KW"/>
</dbReference>
<dbReference type="GO" id="GO:0035657">
    <property type="term" value="C:eRF1 methyltransferase complex"/>
    <property type="evidence" value="ECO:0007669"/>
    <property type="project" value="TreeGrafter"/>
</dbReference>